<name>A0A1W0WB90_HYPEX</name>
<evidence type="ECO:0000313" key="3">
    <source>
        <dbReference type="Proteomes" id="UP000192578"/>
    </source>
</evidence>
<evidence type="ECO:0000313" key="2">
    <source>
        <dbReference type="EMBL" id="OQV12479.1"/>
    </source>
</evidence>
<dbReference type="Proteomes" id="UP000192578">
    <property type="component" value="Unassembled WGS sequence"/>
</dbReference>
<accession>A0A1W0WB90</accession>
<dbReference type="PROSITE" id="PS51257">
    <property type="entry name" value="PROKAR_LIPOPROTEIN"/>
    <property type="match status" value="1"/>
</dbReference>
<organism evidence="2 3">
    <name type="scientific">Hypsibius exemplaris</name>
    <name type="common">Freshwater tardigrade</name>
    <dbReference type="NCBI Taxonomy" id="2072580"/>
    <lineage>
        <taxon>Eukaryota</taxon>
        <taxon>Metazoa</taxon>
        <taxon>Ecdysozoa</taxon>
        <taxon>Tardigrada</taxon>
        <taxon>Eutardigrada</taxon>
        <taxon>Parachela</taxon>
        <taxon>Hypsibioidea</taxon>
        <taxon>Hypsibiidae</taxon>
        <taxon>Hypsibius</taxon>
    </lineage>
</organism>
<gene>
    <name evidence="2" type="ORF">BV898_13279</name>
</gene>
<feature type="chain" id="PRO_5012890328" evidence="1">
    <location>
        <begin position="21"/>
        <end position="198"/>
    </location>
</feature>
<reference evidence="3" key="1">
    <citation type="submission" date="2017-01" db="EMBL/GenBank/DDBJ databases">
        <title>Comparative genomics of anhydrobiosis in the tardigrade Hypsibius dujardini.</title>
        <authorList>
            <person name="Yoshida Y."/>
            <person name="Koutsovoulos G."/>
            <person name="Laetsch D."/>
            <person name="Stevens L."/>
            <person name="Kumar S."/>
            <person name="Horikawa D."/>
            <person name="Ishino K."/>
            <person name="Komine S."/>
            <person name="Tomita M."/>
            <person name="Blaxter M."/>
            <person name="Arakawa K."/>
        </authorList>
    </citation>
    <scope>NUCLEOTIDE SEQUENCE [LARGE SCALE GENOMIC DNA]</scope>
    <source>
        <strain evidence="3">Z151</strain>
    </source>
</reference>
<comment type="caution">
    <text evidence="2">The sequence shown here is derived from an EMBL/GenBank/DDBJ whole genome shotgun (WGS) entry which is preliminary data.</text>
</comment>
<protein>
    <submittedName>
        <fullName evidence="2">Uncharacterized protein</fullName>
    </submittedName>
</protein>
<keyword evidence="3" id="KW-1185">Reference proteome</keyword>
<dbReference type="EMBL" id="MTYJ01000144">
    <property type="protein sequence ID" value="OQV12479.1"/>
    <property type="molecule type" value="Genomic_DNA"/>
</dbReference>
<evidence type="ECO:0000256" key="1">
    <source>
        <dbReference type="SAM" id="SignalP"/>
    </source>
</evidence>
<sequence length="198" mass="21325">MPPLLRYIAVQVVILTLAACQPLMITATVTSPQTDNGSPGSQFLVLHNPGLARYLVETRKRFTAGSPSLMGSSGSPRSLGLMGSPGSPWLMRSLGLMGSPGSLTGSPWLMGSPRSPWLMGSPRSPWLTDFQRLLLDYPVLSMDGPTRTEDGSMRIRMLDTRSRGSDAGQAWDLKRPAGFAGSAGDYNEPDSFVHLRFG</sequence>
<proteinExistence type="predicted"/>
<dbReference type="AlphaFoldDB" id="A0A1W0WB90"/>
<keyword evidence="1" id="KW-0732">Signal</keyword>
<feature type="signal peptide" evidence="1">
    <location>
        <begin position="1"/>
        <end position="20"/>
    </location>
</feature>